<keyword evidence="2" id="KW-0472">Membrane</keyword>
<keyword evidence="2" id="KW-0812">Transmembrane</keyword>
<dbReference type="Pfam" id="PF20256">
    <property type="entry name" value="MoCoBD_2"/>
    <property type="match status" value="1"/>
</dbReference>
<sequence>MQQPLQDRLGAQHQQGQHGAQQRGRFAPQARGHPDGGGEPDAGRGSEAADLVRTVALEDGAGPEKTHAGDDALQHAAVVRRGDAFLFRDEHEHRGAHGHQHVGAHARRLAAVFALPAQQAAQQGGHAPLMACFDAGAQAFGWARRAPHPGTMRDGPWRVGLGCAASVRPVKIAAATLRVRLGPDGTAEVACAHHEIGNGITTLLAMGAAEGLGVPVERVTVRLGDTALPAAGISGGSSTTTSLMNALALGCGQIILTFFIMSTINHWVPLQFEPLLGALVIFTLIFLVIWFIFMIINIQQSKKINAKLK</sequence>
<evidence type="ECO:0000313" key="4">
    <source>
        <dbReference type="EMBL" id="QCT58520.1"/>
    </source>
</evidence>
<feature type="compositionally biased region" description="Low complexity" evidence="1">
    <location>
        <begin position="11"/>
        <end position="25"/>
    </location>
</feature>
<feature type="transmembrane region" description="Helical" evidence="2">
    <location>
        <begin position="246"/>
        <end position="268"/>
    </location>
</feature>
<feature type="transmembrane region" description="Helical" evidence="2">
    <location>
        <begin position="274"/>
        <end position="298"/>
    </location>
</feature>
<reference evidence="4" key="1">
    <citation type="submission" date="2019-04" db="EMBL/GenBank/DDBJ databases">
        <title>Whole-genome sequencing of local methicillin-resistant S. aureus strain Lr2.</title>
        <authorList>
            <person name="Ullah N."/>
            <person name="Ali A."/>
        </authorList>
    </citation>
    <scope>NUCLEOTIDE SEQUENCE [LARGE SCALE GENOMIC DNA]</scope>
    <source>
        <strain evidence="4">Lr2</strain>
    </source>
</reference>
<dbReference type="AlphaFoldDB" id="A0AAE6F1Z3"/>
<dbReference type="SUPFAM" id="SSF56003">
    <property type="entry name" value="Molybdenum cofactor-binding domain"/>
    <property type="match status" value="1"/>
</dbReference>
<protein>
    <submittedName>
        <fullName evidence="4">DUF3021 family protein</fullName>
    </submittedName>
</protein>
<evidence type="ECO:0000256" key="1">
    <source>
        <dbReference type="SAM" id="MobiDB-lite"/>
    </source>
</evidence>
<evidence type="ECO:0000259" key="3">
    <source>
        <dbReference type="Pfam" id="PF20256"/>
    </source>
</evidence>
<name>A0AAE6F1Z3_STAAU</name>
<organism evidence="4">
    <name type="scientific">Staphylococcus aureus</name>
    <dbReference type="NCBI Taxonomy" id="1280"/>
    <lineage>
        <taxon>Bacteria</taxon>
        <taxon>Bacillati</taxon>
        <taxon>Bacillota</taxon>
        <taxon>Bacilli</taxon>
        <taxon>Bacillales</taxon>
        <taxon>Staphylococcaceae</taxon>
        <taxon>Staphylococcus</taxon>
    </lineage>
</organism>
<feature type="domain" description="Aldehyde oxidase/xanthine dehydrogenase second molybdopterin binding" evidence="3">
    <location>
        <begin position="137"/>
        <end position="254"/>
    </location>
</feature>
<evidence type="ECO:0000256" key="2">
    <source>
        <dbReference type="SAM" id="Phobius"/>
    </source>
</evidence>
<dbReference type="EMBL" id="CP038850">
    <property type="protein sequence ID" value="QCT58520.1"/>
    <property type="molecule type" value="Genomic_DNA"/>
</dbReference>
<keyword evidence="2" id="KW-1133">Transmembrane helix</keyword>
<gene>
    <name evidence="4" type="ORF">E1948_14860</name>
</gene>
<feature type="compositionally biased region" description="Basic and acidic residues" evidence="1">
    <location>
        <begin position="32"/>
        <end position="44"/>
    </location>
</feature>
<proteinExistence type="predicted"/>
<dbReference type="Gene3D" id="3.30.365.10">
    <property type="entry name" value="Aldehyde oxidase/xanthine dehydrogenase, molybdopterin binding domain"/>
    <property type="match status" value="1"/>
</dbReference>
<accession>A0AAE6F1Z3</accession>
<feature type="region of interest" description="Disordered" evidence="1">
    <location>
        <begin position="1"/>
        <end position="46"/>
    </location>
</feature>
<dbReference type="InterPro" id="IPR037165">
    <property type="entry name" value="AldOxase/xan_DH_Mopterin-bd_sf"/>
</dbReference>
<dbReference type="GO" id="GO:0016491">
    <property type="term" value="F:oxidoreductase activity"/>
    <property type="evidence" value="ECO:0007669"/>
    <property type="project" value="InterPro"/>
</dbReference>
<dbReference type="InterPro" id="IPR046867">
    <property type="entry name" value="AldOxase/xan_DH_MoCoBD2"/>
</dbReference>